<dbReference type="SMART" id="SM00342">
    <property type="entry name" value="HTH_ARAC"/>
    <property type="match status" value="1"/>
</dbReference>
<dbReference type="SMART" id="SM00448">
    <property type="entry name" value="REC"/>
    <property type="match status" value="1"/>
</dbReference>
<sequence>MYRILIVDDEPLVQIGLKTMIAKDHSGNCEIIGTASNGQEAWNIICNDPPDIVIADIRMPVMTGLELLDKSHKKYGNTPAFIMLTAYEEFEMVRQALVCEAVDYLVKIELNSETLDSALKKAIQRIDESNPVRKASIPSESSLEDLRQKFLIKLFNHLITSESDLAKETKALSLKLDYNRNIVVYGEIKTPSPASSDSSSEAIGIYSSSIGMAKEIISRHAPCQIVSIDPTHFAIIFMFNEEKPIASIMDLITEALENARTMITSYFKTNLTFGIGSAVSTPLDIAVSFDEAKTAQSQSDSAAPIRLFSHIVGSNRRSGKDKLISTIQQYIDGNLNGKLQLNEVAEVFGLSPAYLSVLFKKTTDTGFSEYVYTKKIDKAKEMLLSGDMKIYEVADALGFESAYYFSKVFKKVDGHSPREYIQNKSEGQSF</sequence>
<dbReference type="GO" id="GO:0003700">
    <property type="term" value="F:DNA-binding transcription factor activity"/>
    <property type="evidence" value="ECO:0007669"/>
    <property type="project" value="InterPro"/>
</dbReference>
<dbReference type="PANTHER" id="PTHR43280:SF10">
    <property type="entry name" value="REGULATORY PROTEIN POCR"/>
    <property type="match status" value="1"/>
</dbReference>
<dbReference type="Pfam" id="PF17853">
    <property type="entry name" value="GGDEF_2"/>
    <property type="match status" value="1"/>
</dbReference>
<feature type="domain" description="HTH araC/xylS-type" evidence="7">
    <location>
        <begin position="325"/>
        <end position="423"/>
    </location>
</feature>
<evidence type="ECO:0000256" key="2">
    <source>
        <dbReference type="ARBA" id="ARBA00023015"/>
    </source>
</evidence>
<dbReference type="InterPro" id="IPR018062">
    <property type="entry name" value="HTH_AraC-typ_CS"/>
</dbReference>
<keyword evidence="4" id="KW-0804">Transcription</keyword>
<evidence type="ECO:0000313" key="9">
    <source>
        <dbReference type="EMBL" id="SFQ24114.1"/>
    </source>
</evidence>
<keyword evidence="3" id="KW-0238">DNA-binding</keyword>
<comment type="function">
    <text evidence="5">May play the central regulatory role in sporulation. It may be an element of the effector pathway responsible for the activation of sporulation genes in response to nutritional stress. Spo0A may act in concert with spo0H (a sigma factor) to control the expression of some genes that are critical to the sporulation process.</text>
</comment>
<keyword evidence="10" id="KW-1185">Reference proteome</keyword>
<dbReference type="PROSITE" id="PS00041">
    <property type="entry name" value="HTH_ARAC_FAMILY_1"/>
    <property type="match status" value="1"/>
</dbReference>
<dbReference type="InterPro" id="IPR011006">
    <property type="entry name" value="CheY-like_superfamily"/>
</dbReference>
<evidence type="ECO:0000313" key="10">
    <source>
        <dbReference type="Proteomes" id="UP000182624"/>
    </source>
</evidence>
<evidence type="ECO:0000259" key="7">
    <source>
        <dbReference type="PROSITE" id="PS01124"/>
    </source>
</evidence>
<evidence type="ECO:0000256" key="6">
    <source>
        <dbReference type="PROSITE-ProRule" id="PRU00169"/>
    </source>
</evidence>
<dbReference type="PROSITE" id="PS01124">
    <property type="entry name" value="HTH_ARAC_FAMILY_2"/>
    <property type="match status" value="1"/>
</dbReference>
<keyword evidence="6" id="KW-0597">Phosphoprotein</keyword>
<dbReference type="RefSeq" id="WP_074890476.1">
    <property type="nucleotide sequence ID" value="NZ_FOXO01000026.1"/>
</dbReference>
<dbReference type="EMBL" id="FOXO01000026">
    <property type="protein sequence ID" value="SFQ24114.1"/>
    <property type="molecule type" value="Genomic_DNA"/>
</dbReference>
<dbReference type="Gene3D" id="1.10.10.60">
    <property type="entry name" value="Homeodomain-like"/>
    <property type="match status" value="2"/>
</dbReference>
<feature type="domain" description="Response regulatory" evidence="8">
    <location>
        <begin position="3"/>
        <end position="122"/>
    </location>
</feature>
<dbReference type="GO" id="GO:0043565">
    <property type="term" value="F:sequence-specific DNA binding"/>
    <property type="evidence" value="ECO:0007669"/>
    <property type="project" value="InterPro"/>
</dbReference>
<dbReference type="PANTHER" id="PTHR43280">
    <property type="entry name" value="ARAC-FAMILY TRANSCRIPTIONAL REGULATOR"/>
    <property type="match status" value="1"/>
</dbReference>
<dbReference type="PROSITE" id="PS50110">
    <property type="entry name" value="RESPONSE_REGULATORY"/>
    <property type="match status" value="1"/>
</dbReference>
<dbReference type="InterPro" id="IPR018060">
    <property type="entry name" value="HTH_AraC"/>
</dbReference>
<dbReference type="Pfam" id="PF00072">
    <property type="entry name" value="Response_reg"/>
    <property type="match status" value="1"/>
</dbReference>
<evidence type="ECO:0000256" key="4">
    <source>
        <dbReference type="ARBA" id="ARBA00023163"/>
    </source>
</evidence>
<evidence type="ECO:0000259" key="8">
    <source>
        <dbReference type="PROSITE" id="PS50110"/>
    </source>
</evidence>
<organism evidence="9 10">
    <name type="scientific">Butyrivibrio proteoclasticus</name>
    <dbReference type="NCBI Taxonomy" id="43305"/>
    <lineage>
        <taxon>Bacteria</taxon>
        <taxon>Bacillati</taxon>
        <taxon>Bacillota</taxon>
        <taxon>Clostridia</taxon>
        <taxon>Lachnospirales</taxon>
        <taxon>Lachnospiraceae</taxon>
        <taxon>Butyrivibrio</taxon>
    </lineage>
</organism>
<dbReference type="InterPro" id="IPR041522">
    <property type="entry name" value="CdaR_GGDEF"/>
</dbReference>
<accession>A0A1I5WWP9</accession>
<dbReference type="AlphaFoldDB" id="A0A1I5WWP9"/>
<dbReference type="SUPFAM" id="SSF46689">
    <property type="entry name" value="Homeodomain-like"/>
    <property type="match status" value="2"/>
</dbReference>
<dbReference type="Proteomes" id="UP000182624">
    <property type="component" value="Unassembled WGS sequence"/>
</dbReference>
<evidence type="ECO:0000256" key="5">
    <source>
        <dbReference type="ARBA" id="ARBA00024867"/>
    </source>
</evidence>
<keyword evidence="2" id="KW-0805">Transcription regulation</keyword>
<dbReference type="InterPro" id="IPR001789">
    <property type="entry name" value="Sig_transdc_resp-reg_receiver"/>
</dbReference>
<dbReference type="InterPro" id="IPR009057">
    <property type="entry name" value="Homeodomain-like_sf"/>
</dbReference>
<dbReference type="CDD" id="cd17536">
    <property type="entry name" value="REC_YesN-like"/>
    <property type="match status" value="1"/>
</dbReference>
<gene>
    <name evidence="9" type="ORF">SAMN04487928_1267</name>
</gene>
<proteinExistence type="predicted"/>
<reference evidence="10" key="1">
    <citation type="submission" date="2016-10" db="EMBL/GenBank/DDBJ databases">
        <authorList>
            <person name="Varghese N."/>
            <person name="Submissions S."/>
        </authorList>
    </citation>
    <scope>NUCLEOTIDE SEQUENCE [LARGE SCALE GENOMIC DNA]</scope>
    <source>
        <strain evidence="10">P18</strain>
    </source>
</reference>
<feature type="modified residue" description="4-aspartylphosphate" evidence="6">
    <location>
        <position position="56"/>
    </location>
</feature>
<dbReference type="Pfam" id="PF12833">
    <property type="entry name" value="HTH_18"/>
    <property type="match status" value="1"/>
</dbReference>
<evidence type="ECO:0000256" key="1">
    <source>
        <dbReference type="ARBA" id="ARBA00018672"/>
    </source>
</evidence>
<dbReference type="Gene3D" id="3.40.50.2300">
    <property type="match status" value="1"/>
</dbReference>
<dbReference type="OrthoDB" id="9794370at2"/>
<name>A0A1I5WWP9_9FIRM</name>
<dbReference type="GO" id="GO:0000160">
    <property type="term" value="P:phosphorelay signal transduction system"/>
    <property type="evidence" value="ECO:0007669"/>
    <property type="project" value="InterPro"/>
</dbReference>
<protein>
    <recommendedName>
        <fullName evidence="1">Stage 0 sporulation protein A homolog</fullName>
    </recommendedName>
</protein>
<evidence type="ECO:0000256" key="3">
    <source>
        <dbReference type="ARBA" id="ARBA00023125"/>
    </source>
</evidence>
<dbReference type="SUPFAM" id="SSF52172">
    <property type="entry name" value="CheY-like"/>
    <property type="match status" value="1"/>
</dbReference>